<evidence type="ECO:0000256" key="7">
    <source>
        <dbReference type="ARBA" id="ARBA00023180"/>
    </source>
</evidence>
<gene>
    <name evidence="11" type="ORF">MtrunA17_Chr6g0452051</name>
</gene>
<keyword evidence="6 8" id="KW-0472">Membrane</keyword>
<dbReference type="InterPro" id="IPR036640">
    <property type="entry name" value="ABC1_TM_sf"/>
</dbReference>
<dbReference type="Proteomes" id="UP000265566">
    <property type="component" value="Chromosome 6"/>
</dbReference>
<evidence type="ECO:0000256" key="4">
    <source>
        <dbReference type="ARBA" id="ARBA00022737"/>
    </source>
</evidence>
<keyword evidence="9" id="KW-0732">Signal</keyword>
<dbReference type="PROSITE" id="PS50929">
    <property type="entry name" value="ABC_TM1F"/>
    <property type="match status" value="1"/>
</dbReference>
<dbReference type="Pfam" id="PF00664">
    <property type="entry name" value="ABC_membrane"/>
    <property type="match status" value="1"/>
</dbReference>
<dbReference type="GO" id="GO:0016887">
    <property type="term" value="F:ATP hydrolysis activity"/>
    <property type="evidence" value="ECO:0007669"/>
    <property type="project" value="InterPro"/>
</dbReference>
<feature type="domain" description="ABC transmembrane type-1" evidence="10">
    <location>
        <begin position="1"/>
        <end position="247"/>
    </location>
</feature>
<sequence length="427" mass="46564">MQNVIVLLYLACASSVACFLEGYCWTRTGERQAARMRARYLKAVLRQEVAYFDLHVTSTSEVITSVSNDILVIQDVLSEKVPDFLMNTSNFIGGYIVAFALLWRLAIVGFPFVVLLVIPGFMYGRVSMGLARKIREEYNKAGTIAEQAISSIRTVYSFAGESKTIDAFSEALEGSVKLGLKQGLAKGLAIGSNGVNFAIWSFMAYYGSRMVMYHGAKGGTVYSVGFSLAIAGSALGAGMSNVKYFSEASAAGERIMEVIKRVPKIDSENMEGEIIEKVSGEVEFNHVEFVYPSRPESVILKDFCLKVPSGKTVALVGGSGSGKSTVVSLLQRFYDPIGGEILLDGVAIHKLQLKWLRSQMGLVSQEPALFATSIKENILFGREDATFEDVVDAAKASNAHNFISMLPQGYDTQVSVDCFCKYAINQI</sequence>
<comment type="similarity">
    <text evidence="1">Belongs to the ABC transporter superfamily. ABCB family. Multidrug resistance exporter (TC 3.A.1.201) subfamily.</text>
</comment>
<evidence type="ECO:0000256" key="6">
    <source>
        <dbReference type="ARBA" id="ARBA00023136"/>
    </source>
</evidence>
<evidence type="ECO:0000256" key="8">
    <source>
        <dbReference type="SAM" id="Phobius"/>
    </source>
</evidence>
<keyword evidence="2" id="KW-0813">Transport</keyword>
<dbReference type="SUPFAM" id="SSF52540">
    <property type="entry name" value="P-loop containing nucleoside triphosphate hydrolases"/>
    <property type="match status" value="1"/>
</dbReference>
<proteinExistence type="inferred from homology"/>
<feature type="transmembrane region" description="Helical" evidence="8">
    <location>
        <begin position="219"/>
        <end position="239"/>
    </location>
</feature>
<dbReference type="Gene3D" id="1.20.1560.10">
    <property type="entry name" value="ABC transporter type 1, transmembrane domain"/>
    <property type="match status" value="1"/>
</dbReference>
<comment type="caution">
    <text evidence="11">The sequence shown here is derived from an EMBL/GenBank/DDBJ whole genome shotgun (WGS) entry which is preliminary data.</text>
</comment>
<dbReference type="InterPro" id="IPR027417">
    <property type="entry name" value="P-loop_NTPase"/>
</dbReference>
<dbReference type="InterPro" id="IPR011527">
    <property type="entry name" value="ABC1_TM_dom"/>
</dbReference>
<protein>
    <submittedName>
        <fullName evidence="11">Putative xenobiotic-transporting ATPase</fullName>
        <ecNumber evidence="11">3.6.3.44</ecNumber>
    </submittedName>
</protein>
<dbReference type="Pfam" id="PF00005">
    <property type="entry name" value="ABC_tran"/>
    <property type="match status" value="1"/>
</dbReference>
<dbReference type="PANTHER" id="PTHR45136">
    <property type="entry name" value="ABC TRANSPORTER DOMAIN-CONTAINING PROTEIN"/>
    <property type="match status" value="1"/>
</dbReference>
<feature type="transmembrane region" description="Helical" evidence="8">
    <location>
        <begin position="92"/>
        <end position="118"/>
    </location>
</feature>
<dbReference type="Gene3D" id="3.40.50.300">
    <property type="entry name" value="P-loop containing nucleotide triphosphate hydrolases"/>
    <property type="match status" value="1"/>
</dbReference>
<feature type="chain" id="PRO_5017404865" evidence="9">
    <location>
        <begin position="19"/>
        <end position="427"/>
    </location>
</feature>
<feature type="signal peptide" evidence="9">
    <location>
        <begin position="1"/>
        <end position="18"/>
    </location>
</feature>
<keyword evidence="7" id="KW-0325">Glycoprotein</keyword>
<keyword evidence="5 8" id="KW-1133">Transmembrane helix</keyword>
<evidence type="ECO:0000259" key="10">
    <source>
        <dbReference type="PROSITE" id="PS50929"/>
    </source>
</evidence>
<evidence type="ECO:0000256" key="1">
    <source>
        <dbReference type="ARBA" id="ARBA00007577"/>
    </source>
</evidence>
<organism evidence="11">
    <name type="scientific">Medicago truncatula</name>
    <name type="common">Barrel medic</name>
    <name type="synonym">Medicago tribuloides</name>
    <dbReference type="NCBI Taxonomy" id="3880"/>
    <lineage>
        <taxon>Eukaryota</taxon>
        <taxon>Viridiplantae</taxon>
        <taxon>Streptophyta</taxon>
        <taxon>Embryophyta</taxon>
        <taxon>Tracheophyta</taxon>
        <taxon>Spermatophyta</taxon>
        <taxon>Magnoliopsida</taxon>
        <taxon>eudicotyledons</taxon>
        <taxon>Gunneridae</taxon>
        <taxon>Pentapetalae</taxon>
        <taxon>rosids</taxon>
        <taxon>fabids</taxon>
        <taxon>Fabales</taxon>
        <taxon>Fabaceae</taxon>
        <taxon>Papilionoideae</taxon>
        <taxon>50 kb inversion clade</taxon>
        <taxon>NPAAA clade</taxon>
        <taxon>Hologalegina</taxon>
        <taxon>IRL clade</taxon>
        <taxon>Trifolieae</taxon>
        <taxon>Medicago</taxon>
    </lineage>
</organism>
<dbReference type="EMBL" id="PSQE01000006">
    <property type="protein sequence ID" value="RHN49941.1"/>
    <property type="molecule type" value="Genomic_DNA"/>
</dbReference>
<dbReference type="Gramene" id="rna34178">
    <property type="protein sequence ID" value="RHN49941.1"/>
    <property type="gene ID" value="gene34178"/>
</dbReference>
<keyword evidence="11" id="KW-0378">Hydrolase</keyword>
<keyword evidence="4" id="KW-0677">Repeat</keyword>
<keyword evidence="3 8" id="KW-0812">Transmembrane</keyword>
<evidence type="ECO:0000313" key="11">
    <source>
        <dbReference type="EMBL" id="RHN49941.1"/>
    </source>
</evidence>
<dbReference type="EC" id="3.6.3.44" evidence="11"/>
<evidence type="ECO:0000256" key="2">
    <source>
        <dbReference type="ARBA" id="ARBA00022448"/>
    </source>
</evidence>
<evidence type="ECO:0000256" key="5">
    <source>
        <dbReference type="ARBA" id="ARBA00022989"/>
    </source>
</evidence>
<accession>A0A396HBL8</accession>
<reference evidence="11" key="1">
    <citation type="journal article" date="2018" name="Nat. Plants">
        <title>Whole-genome landscape of Medicago truncatula symbiotic genes.</title>
        <authorList>
            <person name="Pecrix Y."/>
            <person name="Gamas P."/>
            <person name="Carrere S."/>
        </authorList>
    </citation>
    <scope>NUCLEOTIDE SEQUENCE</scope>
    <source>
        <tissue evidence="11">Leaves</tissue>
    </source>
</reference>
<dbReference type="GO" id="GO:0140359">
    <property type="term" value="F:ABC-type transporter activity"/>
    <property type="evidence" value="ECO:0007669"/>
    <property type="project" value="InterPro"/>
</dbReference>
<evidence type="ECO:0000256" key="9">
    <source>
        <dbReference type="SAM" id="SignalP"/>
    </source>
</evidence>
<dbReference type="GO" id="GO:0016020">
    <property type="term" value="C:membrane"/>
    <property type="evidence" value="ECO:0007669"/>
    <property type="project" value="InterPro"/>
</dbReference>
<dbReference type="AlphaFoldDB" id="A0A396HBL8"/>
<dbReference type="InterPro" id="IPR003439">
    <property type="entry name" value="ABC_transporter-like_ATP-bd"/>
</dbReference>
<dbReference type="PANTHER" id="PTHR45136:SF2">
    <property type="entry name" value="ABC TRANSPORTER DOMAIN-CONTAINING PROTEIN"/>
    <property type="match status" value="1"/>
</dbReference>
<dbReference type="CDD" id="cd18577">
    <property type="entry name" value="ABC_6TM_Pgp_ABCB1_D1_like"/>
    <property type="match status" value="1"/>
</dbReference>
<dbReference type="GO" id="GO:0005524">
    <property type="term" value="F:ATP binding"/>
    <property type="evidence" value="ECO:0007669"/>
    <property type="project" value="InterPro"/>
</dbReference>
<name>A0A396HBL8_MEDTR</name>
<feature type="transmembrane region" description="Helical" evidence="8">
    <location>
        <begin position="187"/>
        <end position="207"/>
    </location>
</feature>
<evidence type="ECO:0000256" key="3">
    <source>
        <dbReference type="ARBA" id="ARBA00022692"/>
    </source>
</evidence>
<dbReference type="SUPFAM" id="SSF90123">
    <property type="entry name" value="ABC transporter transmembrane region"/>
    <property type="match status" value="1"/>
</dbReference>